<evidence type="ECO:0000256" key="2">
    <source>
        <dbReference type="ARBA" id="ARBA00023008"/>
    </source>
</evidence>
<sequence length="196" mass="21975">MKSIKTALLLIFAGLLFAGCSSSENIEETFPMSMEIEEFSAVNQDGEAVTLNELKGRITIADFIFTSCDTVCLPMTANMAHLQKNLKEANLEEDVKLISFSIDPENDTPEVLTEYSQRYEADLAHWDFLTGYTQEEIELFANRSFNTPAAKVEGSNQFVHGTSFYLISENGTVLKQYEGVSDPPFDEMIDDIKKLN</sequence>
<keyword evidence="5" id="KW-0732">Signal</keyword>
<dbReference type="PANTHER" id="PTHR12151:SF25">
    <property type="entry name" value="LINALOOL DEHYDRATASE_ISOMERASE DOMAIN-CONTAINING PROTEIN"/>
    <property type="match status" value="1"/>
</dbReference>
<dbReference type="CDD" id="cd02968">
    <property type="entry name" value="SCO"/>
    <property type="match status" value="1"/>
</dbReference>
<evidence type="ECO:0000256" key="3">
    <source>
        <dbReference type="PIRSR" id="PIRSR603782-1"/>
    </source>
</evidence>
<keyword evidence="4" id="KW-1015">Disulfide bond</keyword>
<dbReference type="PANTHER" id="PTHR12151">
    <property type="entry name" value="ELECTRON TRANSPORT PROTIN SCO1/SENC FAMILY MEMBER"/>
    <property type="match status" value="1"/>
</dbReference>
<comment type="caution">
    <text evidence="7">The sequence shown here is derived from an EMBL/GenBank/DDBJ whole genome shotgun (WGS) entry which is preliminary data.</text>
</comment>
<evidence type="ECO:0000256" key="4">
    <source>
        <dbReference type="PIRSR" id="PIRSR603782-2"/>
    </source>
</evidence>
<protein>
    <submittedName>
        <fullName evidence="7">SCO family protein</fullName>
    </submittedName>
</protein>
<keyword evidence="3" id="KW-0479">Metal-binding</keyword>
<name>A0A5D4KEH5_9BACI</name>
<evidence type="ECO:0000313" key="8">
    <source>
        <dbReference type="Proteomes" id="UP000323317"/>
    </source>
</evidence>
<feature type="binding site" evidence="3">
    <location>
        <position position="68"/>
    </location>
    <ligand>
        <name>Cu cation</name>
        <dbReference type="ChEBI" id="CHEBI:23378"/>
    </ligand>
</feature>
<evidence type="ECO:0000256" key="5">
    <source>
        <dbReference type="SAM" id="SignalP"/>
    </source>
</evidence>
<accession>A0A5D4KEH5</accession>
<dbReference type="Gene3D" id="3.40.30.10">
    <property type="entry name" value="Glutaredoxin"/>
    <property type="match status" value="1"/>
</dbReference>
<feature type="disulfide bond" description="Redox-active" evidence="4">
    <location>
        <begin position="68"/>
        <end position="72"/>
    </location>
</feature>
<dbReference type="SUPFAM" id="SSF52833">
    <property type="entry name" value="Thioredoxin-like"/>
    <property type="match status" value="1"/>
</dbReference>
<comment type="similarity">
    <text evidence="1">Belongs to the SCO1/2 family.</text>
</comment>
<dbReference type="PROSITE" id="PS51257">
    <property type="entry name" value="PROKAR_LIPOPROTEIN"/>
    <property type="match status" value="1"/>
</dbReference>
<gene>
    <name evidence="7" type="ORF">FZC79_08760</name>
</gene>
<dbReference type="EMBL" id="VTEH01000005">
    <property type="protein sequence ID" value="TYR75708.1"/>
    <property type="molecule type" value="Genomic_DNA"/>
</dbReference>
<dbReference type="GO" id="GO:0046872">
    <property type="term" value="F:metal ion binding"/>
    <property type="evidence" value="ECO:0007669"/>
    <property type="project" value="UniProtKB-KW"/>
</dbReference>
<dbReference type="InterPro" id="IPR003782">
    <property type="entry name" value="SCO1/SenC"/>
</dbReference>
<reference evidence="7 8" key="1">
    <citation type="submission" date="2019-08" db="EMBL/GenBank/DDBJ databases">
        <title>Bacillus genomes from the desert of Cuatro Cienegas, Coahuila.</title>
        <authorList>
            <person name="Olmedo-Alvarez G."/>
        </authorList>
    </citation>
    <scope>NUCLEOTIDE SEQUENCE [LARGE SCALE GENOMIC DNA]</scope>
    <source>
        <strain evidence="7 8">CH40_1T</strain>
    </source>
</reference>
<dbReference type="InterPro" id="IPR013766">
    <property type="entry name" value="Thioredoxin_domain"/>
</dbReference>
<organism evidence="7 8">
    <name type="scientific">Rossellomorea vietnamensis</name>
    <dbReference type="NCBI Taxonomy" id="218284"/>
    <lineage>
        <taxon>Bacteria</taxon>
        <taxon>Bacillati</taxon>
        <taxon>Bacillota</taxon>
        <taxon>Bacilli</taxon>
        <taxon>Bacillales</taxon>
        <taxon>Bacillaceae</taxon>
        <taxon>Rossellomorea</taxon>
    </lineage>
</organism>
<dbReference type="RefSeq" id="WP_148946454.1">
    <property type="nucleotide sequence ID" value="NZ_VTEH01000005.1"/>
</dbReference>
<keyword evidence="2 3" id="KW-0186">Copper</keyword>
<feature type="chain" id="PRO_5038929743" evidence="5">
    <location>
        <begin position="19"/>
        <end position="196"/>
    </location>
</feature>
<dbReference type="Proteomes" id="UP000323317">
    <property type="component" value="Unassembled WGS sequence"/>
</dbReference>
<dbReference type="PROSITE" id="PS51352">
    <property type="entry name" value="THIOREDOXIN_2"/>
    <property type="match status" value="1"/>
</dbReference>
<proteinExistence type="inferred from homology"/>
<evidence type="ECO:0000313" key="7">
    <source>
        <dbReference type="EMBL" id="TYR75708.1"/>
    </source>
</evidence>
<evidence type="ECO:0000259" key="6">
    <source>
        <dbReference type="PROSITE" id="PS51352"/>
    </source>
</evidence>
<dbReference type="Pfam" id="PF02630">
    <property type="entry name" value="SCO1-SenC"/>
    <property type="match status" value="1"/>
</dbReference>
<feature type="binding site" evidence="3">
    <location>
        <position position="160"/>
    </location>
    <ligand>
        <name>Cu cation</name>
        <dbReference type="ChEBI" id="CHEBI:23378"/>
    </ligand>
</feature>
<dbReference type="AlphaFoldDB" id="A0A5D4KEH5"/>
<feature type="domain" description="Thioredoxin" evidence="6">
    <location>
        <begin position="30"/>
        <end position="196"/>
    </location>
</feature>
<evidence type="ECO:0000256" key="1">
    <source>
        <dbReference type="ARBA" id="ARBA00010996"/>
    </source>
</evidence>
<feature type="binding site" evidence="3">
    <location>
        <position position="72"/>
    </location>
    <ligand>
        <name>Cu cation</name>
        <dbReference type="ChEBI" id="CHEBI:23378"/>
    </ligand>
</feature>
<dbReference type="InterPro" id="IPR036249">
    <property type="entry name" value="Thioredoxin-like_sf"/>
</dbReference>
<feature type="signal peptide" evidence="5">
    <location>
        <begin position="1"/>
        <end position="18"/>
    </location>
</feature>